<keyword evidence="1" id="KW-0812">Transmembrane</keyword>
<gene>
    <name evidence="2" type="ORF">KS407_04110</name>
</gene>
<organism evidence="2 3">
    <name type="scientific">Evansella alkalicola</name>
    <dbReference type="NCBI Taxonomy" id="745819"/>
    <lineage>
        <taxon>Bacteria</taxon>
        <taxon>Bacillati</taxon>
        <taxon>Bacillota</taxon>
        <taxon>Bacilli</taxon>
        <taxon>Bacillales</taxon>
        <taxon>Bacillaceae</taxon>
        <taxon>Evansella</taxon>
    </lineage>
</organism>
<evidence type="ECO:0000256" key="1">
    <source>
        <dbReference type="SAM" id="Phobius"/>
    </source>
</evidence>
<accession>A0ABS6JSE2</accession>
<keyword evidence="3" id="KW-1185">Reference proteome</keyword>
<name>A0ABS6JSE2_9BACI</name>
<comment type="caution">
    <text evidence="2">The sequence shown here is derived from an EMBL/GenBank/DDBJ whole genome shotgun (WGS) entry which is preliminary data.</text>
</comment>
<feature type="transmembrane region" description="Helical" evidence="1">
    <location>
        <begin position="176"/>
        <end position="200"/>
    </location>
</feature>
<dbReference type="Proteomes" id="UP000790580">
    <property type="component" value="Unassembled WGS sequence"/>
</dbReference>
<protein>
    <submittedName>
        <fullName evidence="2">ABC transporter permease</fullName>
    </submittedName>
</protein>
<feature type="transmembrane region" description="Helical" evidence="1">
    <location>
        <begin position="117"/>
        <end position="137"/>
    </location>
</feature>
<feature type="transmembrane region" description="Helical" evidence="1">
    <location>
        <begin position="250"/>
        <end position="269"/>
    </location>
</feature>
<keyword evidence="1" id="KW-1133">Transmembrane helix</keyword>
<reference evidence="2 3" key="1">
    <citation type="submission" date="2021-06" db="EMBL/GenBank/DDBJ databases">
        <title>Bacillus sp. RD4P76, an endophyte from a halophyte.</title>
        <authorList>
            <person name="Sun J.-Q."/>
        </authorList>
    </citation>
    <scope>NUCLEOTIDE SEQUENCE [LARGE SCALE GENOMIC DNA]</scope>
    <source>
        <strain evidence="2 3">JCM 17098</strain>
    </source>
</reference>
<dbReference type="RefSeq" id="WP_088075332.1">
    <property type="nucleotide sequence ID" value="NZ_JAHQCR010000020.1"/>
</dbReference>
<dbReference type="EMBL" id="JAHQCR010000020">
    <property type="protein sequence ID" value="MBU9720629.1"/>
    <property type="molecule type" value="Genomic_DNA"/>
</dbReference>
<feature type="transmembrane region" description="Helical" evidence="1">
    <location>
        <begin position="149"/>
        <end position="170"/>
    </location>
</feature>
<evidence type="ECO:0000313" key="3">
    <source>
        <dbReference type="Proteomes" id="UP000790580"/>
    </source>
</evidence>
<feature type="transmembrane region" description="Helical" evidence="1">
    <location>
        <begin position="21"/>
        <end position="42"/>
    </location>
</feature>
<evidence type="ECO:0000313" key="2">
    <source>
        <dbReference type="EMBL" id="MBU9720629.1"/>
    </source>
</evidence>
<keyword evidence="1" id="KW-0472">Membrane</keyword>
<feature type="transmembrane region" description="Helical" evidence="1">
    <location>
        <begin position="62"/>
        <end position="82"/>
    </location>
</feature>
<sequence>MKSIIMNPVLNKEIRLRFRSPKSFIGIAAYLSILGLISLGFIGLTLNYDNMGVFRPEESRGMFLLISMLQLALVIFITPGLTSGVISSERERQTLPILLTTAQSSLSIIVGKLLSSLSYLFLIVFASAPLYMIVFLYGGISPSNIIASFALYIFTMLVIGSFGILASTLIRRTILAMVTTYSIAFFITGGMAIITIMLTSFSYQFYSQGNDYIWPFITASINIPIMFFSLFEPNIVDEFKDMAGLDLSPWFVFFSFYILIITGCLTIAIRKLRPRMKGKVKKLSKKVSSL</sequence>
<proteinExistence type="predicted"/>
<dbReference type="PANTHER" id="PTHR43471">
    <property type="entry name" value="ABC TRANSPORTER PERMEASE"/>
    <property type="match status" value="1"/>
</dbReference>